<feature type="domain" description="Aminoglycoside phosphotransferase" evidence="1">
    <location>
        <begin position="61"/>
        <end position="169"/>
    </location>
</feature>
<dbReference type="Proteomes" id="UP000293360">
    <property type="component" value="Unassembled WGS sequence"/>
</dbReference>
<dbReference type="OrthoDB" id="10003767at2759"/>
<name>A0A4Q4T0L6_9PEZI</name>
<dbReference type="PANTHER" id="PTHR21310">
    <property type="entry name" value="AMINOGLYCOSIDE PHOSPHOTRANSFERASE-RELATED-RELATED"/>
    <property type="match status" value="1"/>
</dbReference>
<sequence length="198" mass="21906">MVAPQTVNCFPPTAEEKEHKLKAFINSIDPDAVCSLASRYNSSKPCRIFQDAANGSYNVCFVVEFDANTKWIVRIPSEPSIHNVWDKVQSEVATMQHLKAKTKLPIPNVHGFGRGGTVDEHNPTGLAYIILDYIPGRSLDILAFAKDSRKRKQHFYSQLIDILAQLRQQEFDYAGSLMPGPDGVSAPIIGSPALHTAK</sequence>
<dbReference type="STRING" id="155417.A0A4Q4T0L6"/>
<evidence type="ECO:0000259" key="1">
    <source>
        <dbReference type="Pfam" id="PF01636"/>
    </source>
</evidence>
<proteinExistence type="predicted"/>
<reference evidence="2 3" key="1">
    <citation type="submission" date="2018-06" db="EMBL/GenBank/DDBJ databases">
        <title>Complete Genomes of Monosporascus.</title>
        <authorList>
            <person name="Robinson A.J."/>
            <person name="Natvig D.O."/>
        </authorList>
    </citation>
    <scope>NUCLEOTIDE SEQUENCE [LARGE SCALE GENOMIC DNA]</scope>
    <source>
        <strain evidence="2 3">CBS 110550</strain>
    </source>
</reference>
<dbReference type="SUPFAM" id="SSF56112">
    <property type="entry name" value="Protein kinase-like (PK-like)"/>
    <property type="match status" value="1"/>
</dbReference>
<dbReference type="InterPro" id="IPR011009">
    <property type="entry name" value="Kinase-like_dom_sf"/>
</dbReference>
<dbReference type="Gene3D" id="3.30.200.20">
    <property type="entry name" value="Phosphorylase Kinase, domain 1"/>
    <property type="match status" value="1"/>
</dbReference>
<evidence type="ECO:0000313" key="3">
    <source>
        <dbReference type="Proteomes" id="UP000293360"/>
    </source>
</evidence>
<dbReference type="AlphaFoldDB" id="A0A4Q4T0L6"/>
<organism evidence="2 3">
    <name type="scientific">Monosporascus ibericus</name>
    <dbReference type="NCBI Taxonomy" id="155417"/>
    <lineage>
        <taxon>Eukaryota</taxon>
        <taxon>Fungi</taxon>
        <taxon>Dikarya</taxon>
        <taxon>Ascomycota</taxon>
        <taxon>Pezizomycotina</taxon>
        <taxon>Sordariomycetes</taxon>
        <taxon>Xylariomycetidae</taxon>
        <taxon>Xylariales</taxon>
        <taxon>Xylariales incertae sedis</taxon>
        <taxon>Monosporascus</taxon>
    </lineage>
</organism>
<keyword evidence="3" id="KW-1185">Reference proteome</keyword>
<evidence type="ECO:0000313" key="2">
    <source>
        <dbReference type="EMBL" id="RYO89569.1"/>
    </source>
</evidence>
<accession>A0A4Q4T0L6</accession>
<dbReference type="Pfam" id="PF01636">
    <property type="entry name" value="APH"/>
    <property type="match status" value="1"/>
</dbReference>
<dbReference type="EMBL" id="QJNU01000689">
    <property type="protein sequence ID" value="RYO89569.1"/>
    <property type="molecule type" value="Genomic_DNA"/>
</dbReference>
<protein>
    <recommendedName>
        <fullName evidence="1">Aminoglycoside phosphotransferase domain-containing protein</fullName>
    </recommendedName>
</protein>
<dbReference type="InterPro" id="IPR002575">
    <property type="entry name" value="Aminoglycoside_PTrfase"/>
</dbReference>
<dbReference type="PANTHER" id="PTHR21310:SF15">
    <property type="entry name" value="AMINOGLYCOSIDE PHOSPHOTRANSFERASE DOMAIN-CONTAINING PROTEIN"/>
    <property type="match status" value="1"/>
</dbReference>
<gene>
    <name evidence="2" type="ORF">DL764_008558</name>
</gene>
<comment type="caution">
    <text evidence="2">The sequence shown here is derived from an EMBL/GenBank/DDBJ whole genome shotgun (WGS) entry which is preliminary data.</text>
</comment>
<dbReference type="InterPro" id="IPR051678">
    <property type="entry name" value="AGP_Transferase"/>
</dbReference>